<evidence type="ECO:0000256" key="8">
    <source>
        <dbReference type="ARBA" id="ARBA00023136"/>
    </source>
</evidence>
<dbReference type="InterPro" id="IPR002208">
    <property type="entry name" value="SecY/SEC61-alpha"/>
</dbReference>
<evidence type="ECO:0000256" key="5">
    <source>
        <dbReference type="ARBA" id="ARBA00022927"/>
    </source>
</evidence>
<dbReference type="Gene3D" id="1.10.3370.10">
    <property type="entry name" value="SecY subunit domain"/>
    <property type="match status" value="1"/>
</dbReference>
<dbReference type="InterPro" id="IPR030659">
    <property type="entry name" value="SecY_CS"/>
</dbReference>
<dbReference type="EMBL" id="JBBNAF010000013">
    <property type="protein sequence ID" value="KAK9087556.1"/>
    <property type="molecule type" value="Genomic_DNA"/>
</dbReference>
<keyword evidence="4 10" id="KW-0812">Transmembrane</keyword>
<dbReference type="PROSITE" id="PS00756">
    <property type="entry name" value="SECY_2"/>
    <property type="match status" value="1"/>
</dbReference>
<proteinExistence type="inferred from homology"/>
<evidence type="ECO:0000256" key="1">
    <source>
        <dbReference type="ARBA" id="ARBA00004454"/>
    </source>
</evidence>
<feature type="transmembrane region" description="Helical" evidence="10">
    <location>
        <begin position="113"/>
        <end position="135"/>
    </location>
</feature>
<evidence type="ECO:0000256" key="2">
    <source>
        <dbReference type="ARBA" id="ARBA00005751"/>
    </source>
</evidence>
<organism evidence="11 12">
    <name type="scientific">Stephania yunnanensis</name>
    <dbReference type="NCBI Taxonomy" id="152371"/>
    <lineage>
        <taxon>Eukaryota</taxon>
        <taxon>Viridiplantae</taxon>
        <taxon>Streptophyta</taxon>
        <taxon>Embryophyta</taxon>
        <taxon>Tracheophyta</taxon>
        <taxon>Spermatophyta</taxon>
        <taxon>Magnoliopsida</taxon>
        <taxon>Ranunculales</taxon>
        <taxon>Menispermaceae</taxon>
        <taxon>Menispermoideae</taxon>
        <taxon>Cissampelideae</taxon>
        <taxon>Stephania</taxon>
    </lineage>
</organism>
<comment type="subcellular location">
    <subcellularLocation>
        <location evidence="1">Plastid</location>
        <location evidence="1">Chloroplast thylakoid membrane</location>
        <topology evidence="1">Multi-pass membrane protein</topology>
    </subcellularLocation>
</comment>
<sequence length="170" mass="18459">MLCICNIYDVYVIGEDDILKELELAGFQYLGGPVSTDLSIVDLDVPFNLAFSVAATMNTYANLGVLFVSVPIIYFAISLQESSTGTFPVLKSHSIPYEICLARDISLGSVSQLGVGNVILIMVQLCVADIIVMYLDELLQKGYGLGSGISLFIATNIRLEQELLPLSKQL</sequence>
<dbReference type="Proteomes" id="UP001420932">
    <property type="component" value="Unassembled WGS sequence"/>
</dbReference>
<evidence type="ECO:0000256" key="9">
    <source>
        <dbReference type="RuleBase" id="RU004349"/>
    </source>
</evidence>
<protein>
    <submittedName>
        <fullName evidence="11">Uncharacterized protein</fullName>
    </submittedName>
</protein>
<keyword evidence="12" id="KW-1185">Reference proteome</keyword>
<dbReference type="GO" id="GO:0009535">
    <property type="term" value="C:chloroplast thylakoid membrane"/>
    <property type="evidence" value="ECO:0007669"/>
    <property type="project" value="UniProtKB-SubCell"/>
</dbReference>
<evidence type="ECO:0000256" key="6">
    <source>
        <dbReference type="ARBA" id="ARBA00022989"/>
    </source>
</evidence>
<gene>
    <name evidence="11" type="ORF">Syun_029950</name>
</gene>
<evidence type="ECO:0000313" key="12">
    <source>
        <dbReference type="Proteomes" id="UP001420932"/>
    </source>
</evidence>
<dbReference type="SUPFAM" id="SSF103491">
    <property type="entry name" value="Preprotein translocase SecY subunit"/>
    <property type="match status" value="1"/>
</dbReference>
<dbReference type="Pfam" id="PF00344">
    <property type="entry name" value="SecY"/>
    <property type="match status" value="1"/>
</dbReference>
<dbReference type="GO" id="GO:0015031">
    <property type="term" value="P:protein transport"/>
    <property type="evidence" value="ECO:0007669"/>
    <property type="project" value="UniProtKB-KW"/>
</dbReference>
<keyword evidence="7" id="KW-0811">Translocation</keyword>
<keyword evidence="3" id="KW-0813">Transport</keyword>
<dbReference type="PANTHER" id="PTHR10906">
    <property type="entry name" value="SECY/SEC61-ALPHA FAMILY MEMBER"/>
    <property type="match status" value="1"/>
</dbReference>
<keyword evidence="6 10" id="KW-1133">Transmembrane helix</keyword>
<evidence type="ECO:0000256" key="10">
    <source>
        <dbReference type="SAM" id="Phobius"/>
    </source>
</evidence>
<evidence type="ECO:0000256" key="7">
    <source>
        <dbReference type="ARBA" id="ARBA00023010"/>
    </source>
</evidence>
<reference evidence="11 12" key="1">
    <citation type="submission" date="2024-01" db="EMBL/GenBank/DDBJ databases">
        <title>Genome assemblies of Stephania.</title>
        <authorList>
            <person name="Yang L."/>
        </authorList>
    </citation>
    <scope>NUCLEOTIDE SEQUENCE [LARGE SCALE GENOMIC DNA]</scope>
    <source>
        <strain evidence="11">YNDBR</strain>
        <tissue evidence="11">Leaf</tissue>
    </source>
</reference>
<accession>A0AAP0HKB8</accession>
<evidence type="ECO:0000256" key="4">
    <source>
        <dbReference type="ARBA" id="ARBA00022692"/>
    </source>
</evidence>
<keyword evidence="8 10" id="KW-0472">Membrane</keyword>
<dbReference type="InterPro" id="IPR023201">
    <property type="entry name" value="SecY_dom_sf"/>
</dbReference>
<dbReference type="AlphaFoldDB" id="A0AAP0HKB8"/>
<keyword evidence="5" id="KW-0653">Protein transport</keyword>
<name>A0AAP0HKB8_9MAGN</name>
<evidence type="ECO:0000256" key="3">
    <source>
        <dbReference type="ARBA" id="ARBA00022448"/>
    </source>
</evidence>
<comment type="similarity">
    <text evidence="2 9">Belongs to the SecY/SEC61-alpha family.</text>
</comment>
<evidence type="ECO:0000313" key="11">
    <source>
        <dbReference type="EMBL" id="KAK9087556.1"/>
    </source>
</evidence>
<feature type="transmembrane region" description="Helical" evidence="10">
    <location>
        <begin position="59"/>
        <end position="77"/>
    </location>
</feature>
<comment type="caution">
    <text evidence="11">The sequence shown here is derived from an EMBL/GenBank/DDBJ whole genome shotgun (WGS) entry which is preliminary data.</text>
</comment>